<proteinExistence type="inferred from homology"/>
<dbReference type="InterPro" id="IPR022796">
    <property type="entry name" value="Chloroa_b-bind"/>
</dbReference>
<name>A0AA38G4U5_TAXCH</name>
<evidence type="ECO:0000256" key="2">
    <source>
        <dbReference type="ARBA" id="ARBA00022494"/>
    </source>
</evidence>
<feature type="non-terminal residue" evidence="9">
    <location>
        <position position="146"/>
    </location>
</feature>
<keyword evidence="4 8" id="KW-0602">Photosynthesis</keyword>
<comment type="caution">
    <text evidence="9">The sequence shown here is derived from an EMBL/GenBank/DDBJ whole genome shotgun (WGS) entry which is preliminary data.</text>
</comment>
<gene>
    <name evidence="9" type="ORF">KI387_024002</name>
</gene>
<dbReference type="SUPFAM" id="SSF103511">
    <property type="entry name" value="Chlorophyll a-b binding protein"/>
    <property type="match status" value="1"/>
</dbReference>
<evidence type="ECO:0000256" key="7">
    <source>
        <dbReference type="PIRSR" id="PIRSR601344-1"/>
    </source>
</evidence>
<dbReference type="Gene3D" id="1.10.3460.10">
    <property type="entry name" value="Chlorophyll a/b binding protein domain"/>
    <property type="match status" value="1"/>
</dbReference>
<reference evidence="9 10" key="1">
    <citation type="journal article" date="2021" name="Nat. Plants">
        <title>The Taxus genome provides insights into paclitaxel biosynthesis.</title>
        <authorList>
            <person name="Xiong X."/>
            <person name="Gou J."/>
            <person name="Liao Q."/>
            <person name="Li Y."/>
            <person name="Zhou Q."/>
            <person name="Bi G."/>
            <person name="Li C."/>
            <person name="Du R."/>
            <person name="Wang X."/>
            <person name="Sun T."/>
            <person name="Guo L."/>
            <person name="Liang H."/>
            <person name="Lu P."/>
            <person name="Wu Y."/>
            <person name="Zhang Z."/>
            <person name="Ro D.K."/>
            <person name="Shang Y."/>
            <person name="Huang S."/>
            <person name="Yan J."/>
        </authorList>
    </citation>
    <scope>NUCLEOTIDE SEQUENCE [LARGE SCALE GENOMIC DNA]</scope>
    <source>
        <strain evidence="9">Ta-2019</strain>
    </source>
</reference>
<evidence type="ECO:0000256" key="3">
    <source>
        <dbReference type="ARBA" id="ARBA00022528"/>
    </source>
</evidence>
<feature type="binding site" evidence="7">
    <location>
        <position position="142"/>
    </location>
    <ligand>
        <name>chlorophyll a</name>
        <dbReference type="ChEBI" id="CHEBI:58416"/>
        <label>1</label>
    </ligand>
</feature>
<feature type="binding site" evidence="7">
    <location>
        <position position="146"/>
    </location>
    <ligand>
        <name>chlorophyll a</name>
        <dbReference type="ChEBI" id="CHEBI:58416"/>
        <label>1</label>
    </ligand>
</feature>
<feature type="binding site" description="axial binding residue" evidence="7">
    <location>
        <position position="111"/>
    </location>
    <ligand>
        <name>chlorophyll b</name>
        <dbReference type="ChEBI" id="CHEBI:61721"/>
        <label>1</label>
    </ligand>
    <ligandPart>
        <name>Mg</name>
        <dbReference type="ChEBI" id="CHEBI:25107"/>
    </ligandPart>
</feature>
<feature type="binding site" evidence="7">
    <location>
        <position position="29"/>
    </location>
    <ligand>
        <name>chlorophyll a</name>
        <dbReference type="ChEBI" id="CHEBI:58416"/>
        <label>1</label>
    </ligand>
</feature>
<keyword evidence="10" id="KW-1185">Reference proteome</keyword>
<dbReference type="AlphaFoldDB" id="A0AA38G4U5"/>
<protein>
    <recommendedName>
        <fullName evidence="8">Chlorophyll a-b binding protein, chloroplastic</fullName>
    </recommendedName>
</protein>
<keyword evidence="8" id="KW-0793">Thylakoid</keyword>
<evidence type="ECO:0000256" key="4">
    <source>
        <dbReference type="ARBA" id="ARBA00022531"/>
    </source>
</evidence>
<sequence>LAGDYGFDPLELGKDPKILRWYVQAELIHARFAMAGVAGILFTDLLRLAGLKNIPLWYEAGASKFEFASTETLFIVQIILMGFVESKRYMDFLDPGSQAMTGTFLGLEPALEGLETGYPGGPLFNPMGLARDGRKSQPLKLKEIKN</sequence>
<keyword evidence="6 8" id="KW-0157">Chromophore</keyword>
<keyword evidence="8" id="KW-0603">Photosystem I</keyword>
<dbReference type="GO" id="GO:0009522">
    <property type="term" value="C:photosystem I"/>
    <property type="evidence" value="ECO:0007669"/>
    <property type="project" value="UniProtKB-KW"/>
</dbReference>
<comment type="function">
    <text evidence="8">The light-harvesting complex (LHC) functions as a light receptor, it captures and delivers excitation energy to photosystems with which it is closely associated.</text>
</comment>
<evidence type="ECO:0000313" key="9">
    <source>
        <dbReference type="EMBL" id="KAH9315375.1"/>
    </source>
</evidence>
<dbReference type="GO" id="GO:0009765">
    <property type="term" value="P:photosynthesis, light harvesting"/>
    <property type="evidence" value="ECO:0007669"/>
    <property type="project" value="InterPro"/>
</dbReference>
<keyword evidence="5 8" id="KW-0934">Plastid</keyword>
<dbReference type="GO" id="GO:0016168">
    <property type="term" value="F:chlorophyll binding"/>
    <property type="evidence" value="ECO:0007669"/>
    <property type="project" value="UniProtKB-KW"/>
</dbReference>
<comment type="similarity">
    <text evidence="8">Belongs to the light-harvesting chlorophyll a/b-binding (LHC) protein family.</text>
</comment>
<dbReference type="GO" id="GO:0009523">
    <property type="term" value="C:photosystem II"/>
    <property type="evidence" value="ECO:0007669"/>
    <property type="project" value="UniProtKB-KW"/>
</dbReference>
<dbReference type="GO" id="GO:0009535">
    <property type="term" value="C:chloroplast thylakoid membrane"/>
    <property type="evidence" value="ECO:0007669"/>
    <property type="project" value="UniProtKB-SubCell"/>
</dbReference>
<keyword evidence="3 8" id="KW-0150">Chloroplast</keyword>
<evidence type="ECO:0000256" key="6">
    <source>
        <dbReference type="ARBA" id="ARBA00022991"/>
    </source>
</evidence>
<dbReference type="PANTHER" id="PTHR21649">
    <property type="entry name" value="CHLOROPHYLL A/B BINDING PROTEIN"/>
    <property type="match status" value="1"/>
</dbReference>
<dbReference type="EMBL" id="JAHRHJ020000005">
    <property type="protein sequence ID" value="KAH9315375.1"/>
    <property type="molecule type" value="Genomic_DNA"/>
</dbReference>
<keyword evidence="2 7" id="KW-0148">Chlorophyll</keyword>
<keyword evidence="8" id="KW-0604">Photosystem II</keyword>
<evidence type="ECO:0000256" key="1">
    <source>
        <dbReference type="ARBA" id="ARBA00004334"/>
    </source>
</evidence>
<evidence type="ECO:0000256" key="5">
    <source>
        <dbReference type="ARBA" id="ARBA00022640"/>
    </source>
</evidence>
<comment type="subcellular location">
    <subcellularLocation>
        <location evidence="1 8">Plastid</location>
        <location evidence="1 8">Chloroplast thylakoid membrane</location>
    </subcellularLocation>
</comment>
<dbReference type="OMA" id="PLWYEAG"/>
<dbReference type="Proteomes" id="UP000824469">
    <property type="component" value="Unassembled WGS sequence"/>
</dbReference>
<feature type="binding site" evidence="7">
    <location>
        <position position="143"/>
    </location>
    <ligand>
        <name>chlorophyll a</name>
        <dbReference type="ChEBI" id="CHEBI:58416"/>
        <label>1</label>
    </ligand>
</feature>
<organism evidence="9 10">
    <name type="scientific">Taxus chinensis</name>
    <name type="common">Chinese yew</name>
    <name type="synonym">Taxus wallichiana var. chinensis</name>
    <dbReference type="NCBI Taxonomy" id="29808"/>
    <lineage>
        <taxon>Eukaryota</taxon>
        <taxon>Viridiplantae</taxon>
        <taxon>Streptophyta</taxon>
        <taxon>Embryophyta</taxon>
        <taxon>Tracheophyta</taxon>
        <taxon>Spermatophyta</taxon>
        <taxon>Pinopsida</taxon>
        <taxon>Pinidae</taxon>
        <taxon>Conifers II</taxon>
        <taxon>Cupressales</taxon>
        <taxon>Taxaceae</taxon>
        <taxon>Taxus</taxon>
    </lineage>
</organism>
<accession>A0AA38G4U5</accession>
<feature type="binding site" description="axial binding residue" evidence="7">
    <location>
        <position position="31"/>
    </location>
    <ligand>
        <name>chlorophyll b</name>
        <dbReference type="ChEBI" id="CHEBI:61721"/>
        <label>1</label>
    </ligand>
    <ligandPart>
        <name>Mg</name>
        <dbReference type="ChEBI" id="CHEBI:25107"/>
    </ligandPart>
</feature>
<evidence type="ECO:0000313" key="10">
    <source>
        <dbReference type="Proteomes" id="UP000824469"/>
    </source>
</evidence>
<dbReference type="InterPro" id="IPR001344">
    <property type="entry name" value="Chloro_AB-bd_pln"/>
</dbReference>
<dbReference type="Pfam" id="PF00504">
    <property type="entry name" value="Chloroa_b-bind"/>
    <property type="match status" value="1"/>
</dbReference>
<feature type="non-terminal residue" evidence="9">
    <location>
        <position position="1"/>
    </location>
</feature>
<feature type="binding site" evidence="7">
    <location>
        <position position="26"/>
    </location>
    <ligand>
        <name>chlorophyll a</name>
        <dbReference type="ChEBI" id="CHEBI:58416"/>
        <label>1</label>
    </ligand>
</feature>
<evidence type="ECO:0000256" key="8">
    <source>
        <dbReference type="RuleBase" id="RU363080"/>
    </source>
</evidence>